<dbReference type="eggNOG" id="COG4803">
    <property type="taxonomic scope" value="Bacteria"/>
</dbReference>
<dbReference type="RefSeq" id="WP_022607569.1">
    <property type="nucleotide sequence ID" value="NZ_ASSJ01000055.1"/>
</dbReference>
<name>U5DJN8_9CHRO</name>
<comment type="caution">
    <text evidence="2">The sequence shown here is derived from an EMBL/GenBank/DDBJ whole genome shotgun (WGS) entry which is preliminary data.</text>
</comment>
<dbReference type="STRING" id="582515.KR51_00023690"/>
<feature type="transmembrane region" description="Helical" evidence="1">
    <location>
        <begin position="65"/>
        <end position="85"/>
    </location>
</feature>
<evidence type="ECO:0000313" key="2">
    <source>
        <dbReference type="EMBL" id="ERN41107.1"/>
    </source>
</evidence>
<gene>
    <name evidence="2" type="ORF">KR51_00023690</name>
</gene>
<sequence>MADLTVWKFDTPNGAEQALSKLAELQKQHLIKISDAAIVSWKSGKRKPKTRQAVNLVGISALDGAFWGLLFGILFFVPIFGLVIGTAMGMFSGSLADYGIDDDFINEVRSKVTEGTSALFLLTTEVTIDKVQAAFTGQKMELIQSNLSTEQETSLRDHFQHEEVMA</sequence>
<evidence type="ECO:0000313" key="3">
    <source>
        <dbReference type="Proteomes" id="UP000016960"/>
    </source>
</evidence>
<dbReference type="EMBL" id="ASSJ01000055">
    <property type="protein sequence ID" value="ERN41107.1"/>
    <property type="molecule type" value="Genomic_DNA"/>
</dbReference>
<evidence type="ECO:0000256" key="1">
    <source>
        <dbReference type="SAM" id="Phobius"/>
    </source>
</evidence>
<dbReference type="AlphaFoldDB" id="U5DJN8"/>
<dbReference type="Pfam" id="PF06897">
    <property type="entry name" value="DUF1269"/>
    <property type="match status" value="1"/>
</dbReference>
<dbReference type="InParanoid" id="U5DJN8"/>
<keyword evidence="1" id="KW-1133">Transmembrane helix</keyword>
<dbReference type="InterPro" id="IPR009200">
    <property type="entry name" value="DUF1269_membrane"/>
</dbReference>
<dbReference type="OrthoDB" id="5244321at2"/>
<reference evidence="2 3" key="1">
    <citation type="submission" date="2013-05" db="EMBL/GenBank/DDBJ databases">
        <title>Draft genome sequence of Rubidibacter lacunae KORDI 51-2.</title>
        <authorList>
            <person name="Choi D.H."/>
            <person name="Noh J.H."/>
            <person name="Kwon K.-K."/>
            <person name="Lee J.-H."/>
            <person name="Ryu J.-Y."/>
        </authorList>
    </citation>
    <scope>NUCLEOTIDE SEQUENCE [LARGE SCALE GENOMIC DNA]</scope>
    <source>
        <strain evidence="2 3">KORDI 51-2</strain>
    </source>
</reference>
<organism evidence="2 3">
    <name type="scientific">Rubidibacter lacunae KORDI 51-2</name>
    <dbReference type="NCBI Taxonomy" id="582515"/>
    <lineage>
        <taxon>Bacteria</taxon>
        <taxon>Bacillati</taxon>
        <taxon>Cyanobacteriota</taxon>
        <taxon>Cyanophyceae</taxon>
        <taxon>Oscillatoriophycideae</taxon>
        <taxon>Chroococcales</taxon>
        <taxon>Aphanothecaceae</taxon>
        <taxon>Rubidibacter</taxon>
    </lineage>
</organism>
<accession>U5DJN8</accession>
<keyword evidence="3" id="KW-1185">Reference proteome</keyword>
<protein>
    <submittedName>
        <fullName evidence="2">Putative membrane protein</fullName>
    </submittedName>
</protein>
<proteinExistence type="predicted"/>
<dbReference type="Proteomes" id="UP000016960">
    <property type="component" value="Unassembled WGS sequence"/>
</dbReference>
<keyword evidence="1" id="KW-0812">Transmembrane</keyword>
<keyword evidence="1" id="KW-0472">Membrane</keyword>
<dbReference type="PATRIC" id="fig|582515.4.peg.2664"/>